<dbReference type="Pfam" id="PF13861">
    <property type="entry name" value="FLgD_tudor"/>
    <property type="match status" value="1"/>
</dbReference>
<dbReference type="InterPro" id="IPR005648">
    <property type="entry name" value="FlgD"/>
</dbReference>
<dbReference type="Gene3D" id="2.60.40.4070">
    <property type="match status" value="1"/>
</dbReference>
<comment type="function">
    <text evidence="4 5">Required for flagellar hook formation. May act as a scaffolding protein.</text>
</comment>
<evidence type="ECO:0000256" key="1">
    <source>
        <dbReference type="ARBA" id="ARBA00010577"/>
    </source>
</evidence>
<dbReference type="Proteomes" id="UP001620597">
    <property type="component" value="Unassembled WGS sequence"/>
</dbReference>
<evidence type="ECO:0000256" key="3">
    <source>
        <dbReference type="ARBA" id="ARBA00022795"/>
    </source>
</evidence>
<keyword evidence="8" id="KW-0282">Flagellum</keyword>
<comment type="caution">
    <text evidence="8">The sequence shown here is derived from an EMBL/GenBank/DDBJ whole genome shotgun (WGS) entry which is preliminary data.</text>
</comment>
<accession>A0ABW8NM30</accession>
<keyword evidence="9" id="KW-1185">Reference proteome</keyword>
<name>A0ABW8NM30_9GAMM</name>
<evidence type="ECO:0000256" key="4">
    <source>
        <dbReference type="ARBA" id="ARBA00024746"/>
    </source>
</evidence>
<evidence type="ECO:0000259" key="6">
    <source>
        <dbReference type="Pfam" id="PF13860"/>
    </source>
</evidence>
<dbReference type="InterPro" id="IPR025963">
    <property type="entry name" value="FLgD_Tudor"/>
</dbReference>
<protein>
    <recommendedName>
        <fullName evidence="2 5">Basal-body rod modification protein FlgD</fullName>
    </recommendedName>
</protein>
<evidence type="ECO:0000313" key="9">
    <source>
        <dbReference type="Proteomes" id="UP001620597"/>
    </source>
</evidence>
<feature type="domain" description="FlgD/Vpr Ig-like" evidence="6">
    <location>
        <begin position="116"/>
        <end position="165"/>
    </location>
</feature>
<feature type="domain" description="FlgD Tudor-like" evidence="7">
    <location>
        <begin position="92"/>
        <end position="260"/>
    </location>
</feature>
<evidence type="ECO:0000256" key="2">
    <source>
        <dbReference type="ARBA" id="ARBA00016013"/>
    </source>
</evidence>
<dbReference type="InterPro" id="IPR025965">
    <property type="entry name" value="FlgD/Vpr_Ig-like"/>
</dbReference>
<sequence>MAISDVSSAASILDQYRSESSSSVQNQSKQNELGQDAFLELMVAQLNNQNPLDPMDNQAFVAQLAQFSAVEGIDKLNTTSESMMSEFSSYSALQASSLVGQSVIVDGNQNGLLLSGGVVSGYTEIPDSASNLTLSIRDSSGQLLEQYPLGNHSDGPVSVRWDGLNLMMDGEIVPLTTADLNRQEYYLDDNGEQVLDSEGNAVLKPYDPGEYQFTLTGTLAGTTEDISMQMSSRVDSVTLNSSGQVTLNLTGGQKAGLADVSQILDE</sequence>
<dbReference type="RefSeq" id="WP_416206701.1">
    <property type="nucleotide sequence ID" value="NZ_JBBKTX010000019.1"/>
</dbReference>
<keyword evidence="8" id="KW-0969">Cilium</keyword>
<comment type="similarity">
    <text evidence="1 5">Belongs to the FlgD family.</text>
</comment>
<dbReference type="Gene3D" id="2.30.30.910">
    <property type="match status" value="1"/>
</dbReference>
<keyword evidence="3 5" id="KW-1005">Bacterial flagellum biogenesis</keyword>
<evidence type="ECO:0000256" key="5">
    <source>
        <dbReference type="RuleBase" id="RU362076"/>
    </source>
</evidence>
<dbReference type="Pfam" id="PF03963">
    <property type="entry name" value="FlgD"/>
    <property type="match status" value="1"/>
</dbReference>
<organism evidence="8 9">
    <name type="scientific">Oceanobacter antarcticus</name>
    <dbReference type="NCBI Taxonomy" id="3133425"/>
    <lineage>
        <taxon>Bacteria</taxon>
        <taxon>Pseudomonadati</taxon>
        <taxon>Pseudomonadota</taxon>
        <taxon>Gammaproteobacteria</taxon>
        <taxon>Oceanospirillales</taxon>
        <taxon>Oceanospirillaceae</taxon>
        <taxon>Oceanobacter</taxon>
    </lineage>
</organism>
<evidence type="ECO:0000313" key="8">
    <source>
        <dbReference type="EMBL" id="MFK4753685.1"/>
    </source>
</evidence>
<dbReference type="Pfam" id="PF13860">
    <property type="entry name" value="FlgD_ig"/>
    <property type="match status" value="1"/>
</dbReference>
<evidence type="ECO:0000259" key="7">
    <source>
        <dbReference type="Pfam" id="PF13861"/>
    </source>
</evidence>
<proteinExistence type="inferred from homology"/>
<dbReference type="EMBL" id="JBBKTX010000019">
    <property type="protein sequence ID" value="MFK4753685.1"/>
    <property type="molecule type" value="Genomic_DNA"/>
</dbReference>
<keyword evidence="8" id="KW-0966">Cell projection</keyword>
<reference evidence="8 9" key="1">
    <citation type="submission" date="2024-03" db="EMBL/GenBank/DDBJ databases">
        <title>High-quality draft genome sequence of Oceanobacter sp. wDCs-4.</title>
        <authorList>
            <person name="Dong C."/>
        </authorList>
    </citation>
    <scope>NUCLEOTIDE SEQUENCE [LARGE SCALE GENOMIC DNA]</scope>
    <source>
        <strain evidence="9">wDCs-4</strain>
    </source>
</reference>
<gene>
    <name evidence="8" type="ORF">WG929_14815</name>
</gene>